<dbReference type="WBParaSite" id="PgR150_g002_t02">
    <property type="protein sequence ID" value="PgR150_g002_t02"/>
    <property type="gene ID" value="PgR150_g002"/>
</dbReference>
<dbReference type="SMART" id="SM00408">
    <property type="entry name" value="IGc2"/>
    <property type="match status" value="1"/>
</dbReference>
<evidence type="ECO:0000313" key="10">
    <source>
        <dbReference type="WBParaSite" id="PgR150_g002_t03"/>
    </source>
</evidence>
<dbReference type="Pfam" id="PF19030">
    <property type="entry name" value="TSP1_ADAMTS"/>
    <property type="match status" value="6"/>
</dbReference>
<dbReference type="GO" id="GO:0004222">
    <property type="term" value="F:metalloendopeptidase activity"/>
    <property type="evidence" value="ECO:0007669"/>
    <property type="project" value="TreeGrafter"/>
</dbReference>
<sequence>MAQPRFFPGQWSPCSATCGPGVSTRTVECVAIQGITSNVIKLPDYECEGTPKPSSFQPCQIRQCPLSESVGEPPERERSLASSRGFKWDYGDWTACSASCLGGKQKSTLKCVDVMRKTVVAWSFCDAKRRPIDLTRSCNNEPCPPTWDVGEMSQCSHTCGGGLRTRKVRCIRRISRTGGAESTLILPDAQCPYPKPQDKEACGLINCPIAWKVDVWSQCSASCGPGEQRREVTCEQRSADGEVRVFNPPNECRHLQKPPTVQLCNLGSCTADGSPQISSAAQTSSTDFDQQQSHHRKLTLNVGGRANLYQGTSIKVKCPVRNFAKNKIEWTKDGKKIVNNAHIKVSSNGALRIFHARMEDAGVYACFAGGIQGNVTLTFKHREDLREERENESRSMLDKAAHDDGSGDTPSSVDHHLIQKVLMSLRRNGEMRMFEKLSSVKEPGKLKVDFAIGEWSKCSQSVCGKSDGAQVRQLKCRVLFEGMVGYLDDDVCESFGVIRPPSSRSCGPSFCPHWEAAEWSECSTSRCIRHATSMQKRDVRCVYDNGTDADFALCDRGNRPKVKKECVNVNCTAEWRPSVWGQCSRTCGDGGVQMRLLRCVWRGTRKAAGRHCQTSTRPSAIRACMHQRPLPPCHSTPPADAKTSIEDSHCIDKSRYCEILKLFHACDNQTIREKCCHTCHYYDYQIVRTRRMM</sequence>
<organism evidence="8 11">
    <name type="scientific">Parascaris univalens</name>
    <name type="common">Nematode worm</name>
    <dbReference type="NCBI Taxonomy" id="6257"/>
    <lineage>
        <taxon>Eukaryota</taxon>
        <taxon>Metazoa</taxon>
        <taxon>Ecdysozoa</taxon>
        <taxon>Nematoda</taxon>
        <taxon>Chromadorea</taxon>
        <taxon>Rhabditida</taxon>
        <taxon>Spirurina</taxon>
        <taxon>Ascaridomorpha</taxon>
        <taxon>Ascaridoidea</taxon>
        <taxon>Ascarididae</taxon>
        <taxon>Parascaris</taxon>
    </lineage>
</organism>
<dbReference type="InterPro" id="IPR000884">
    <property type="entry name" value="TSP1_rpt"/>
</dbReference>
<dbReference type="PROSITE" id="PS50900">
    <property type="entry name" value="PLAC"/>
    <property type="match status" value="1"/>
</dbReference>
<feature type="compositionally biased region" description="Basic and acidic residues" evidence="5">
    <location>
        <begin position="384"/>
        <end position="405"/>
    </location>
</feature>
<dbReference type="FunFam" id="2.20.100.10:FF:000005">
    <property type="entry name" value="ADAM metallopeptidase with thrombospondin type 1 motif 9"/>
    <property type="match status" value="2"/>
</dbReference>
<dbReference type="PANTHER" id="PTHR13723">
    <property type="entry name" value="ADAMTS A DISINTEGRIN AND METALLOPROTEASE WITH THROMBOSPONDIN MOTIFS PROTEASE"/>
    <property type="match status" value="1"/>
</dbReference>
<dbReference type="AlphaFoldDB" id="A0A915CFT4"/>
<accession>A0A915CFT4</accession>
<dbReference type="InterPro" id="IPR013098">
    <property type="entry name" value="Ig_I-set"/>
</dbReference>
<dbReference type="InterPro" id="IPR003599">
    <property type="entry name" value="Ig_sub"/>
</dbReference>
<dbReference type="GO" id="GO:0030198">
    <property type="term" value="P:extracellular matrix organization"/>
    <property type="evidence" value="ECO:0007669"/>
    <property type="project" value="TreeGrafter"/>
</dbReference>
<dbReference type="WBParaSite" id="PgR150_g002_t05">
    <property type="protein sequence ID" value="PgR150_g002_t05"/>
    <property type="gene ID" value="PgR150_g002"/>
</dbReference>
<name>A0A915CFT4_PARUN</name>
<comment type="subcellular location">
    <subcellularLocation>
        <location evidence="1">Secreted</location>
    </subcellularLocation>
</comment>
<dbReference type="PROSITE" id="PS50092">
    <property type="entry name" value="TSP1"/>
    <property type="match status" value="5"/>
</dbReference>
<feature type="region of interest" description="Disordered" evidence="5">
    <location>
        <begin position="384"/>
        <end position="413"/>
    </location>
</feature>
<evidence type="ECO:0000256" key="3">
    <source>
        <dbReference type="ARBA" id="ARBA00022729"/>
    </source>
</evidence>
<evidence type="ECO:0000313" key="11">
    <source>
        <dbReference type="WBParaSite" id="PgR150_g002_t04"/>
    </source>
</evidence>
<evidence type="ECO:0000313" key="8">
    <source>
        <dbReference type="Proteomes" id="UP000887569"/>
    </source>
</evidence>
<dbReference type="InterPro" id="IPR003598">
    <property type="entry name" value="Ig_sub2"/>
</dbReference>
<feature type="compositionally biased region" description="Low complexity" evidence="5">
    <location>
        <begin position="282"/>
        <end position="291"/>
    </location>
</feature>
<dbReference type="SMART" id="SM00209">
    <property type="entry name" value="TSP1"/>
    <property type="match status" value="6"/>
</dbReference>
<dbReference type="Proteomes" id="UP000887569">
    <property type="component" value="Unplaced"/>
</dbReference>
<evidence type="ECO:0000259" key="6">
    <source>
        <dbReference type="PROSITE" id="PS50835"/>
    </source>
</evidence>
<dbReference type="InterPro" id="IPR010909">
    <property type="entry name" value="PLAC"/>
</dbReference>
<feature type="domain" description="Ig-like" evidence="6">
    <location>
        <begin position="275"/>
        <end position="378"/>
    </location>
</feature>
<dbReference type="Pfam" id="PF07679">
    <property type="entry name" value="I-set"/>
    <property type="match status" value="1"/>
</dbReference>
<dbReference type="InterPro" id="IPR036383">
    <property type="entry name" value="TSP1_rpt_sf"/>
</dbReference>
<dbReference type="GO" id="GO:0009653">
    <property type="term" value="P:anatomical structure morphogenesis"/>
    <property type="evidence" value="ECO:0007669"/>
    <property type="project" value="UniProtKB-ARBA"/>
</dbReference>
<dbReference type="GO" id="GO:0006508">
    <property type="term" value="P:proteolysis"/>
    <property type="evidence" value="ECO:0007669"/>
    <property type="project" value="TreeGrafter"/>
</dbReference>
<dbReference type="InterPro" id="IPR007110">
    <property type="entry name" value="Ig-like_dom"/>
</dbReference>
<dbReference type="SUPFAM" id="SSF48726">
    <property type="entry name" value="Immunoglobulin"/>
    <property type="match status" value="1"/>
</dbReference>
<evidence type="ECO:0000256" key="4">
    <source>
        <dbReference type="ARBA" id="ARBA00022737"/>
    </source>
</evidence>
<feature type="region of interest" description="Disordered" evidence="5">
    <location>
        <begin position="275"/>
        <end position="294"/>
    </location>
</feature>
<keyword evidence="2" id="KW-0964">Secreted</keyword>
<feature type="domain" description="PLAC" evidence="7">
    <location>
        <begin position="646"/>
        <end position="683"/>
    </location>
</feature>
<dbReference type="SUPFAM" id="SSF82895">
    <property type="entry name" value="TSP-1 type 1 repeat"/>
    <property type="match status" value="5"/>
</dbReference>
<evidence type="ECO:0000256" key="2">
    <source>
        <dbReference type="ARBA" id="ARBA00022525"/>
    </source>
</evidence>
<dbReference type="WBParaSite" id="PgR150_g002_t03">
    <property type="protein sequence ID" value="PgR150_g002_t03"/>
    <property type="gene ID" value="PgR150_g002"/>
</dbReference>
<evidence type="ECO:0000256" key="1">
    <source>
        <dbReference type="ARBA" id="ARBA00004613"/>
    </source>
</evidence>
<dbReference type="InterPro" id="IPR013783">
    <property type="entry name" value="Ig-like_fold"/>
</dbReference>
<dbReference type="GO" id="GO:0005576">
    <property type="term" value="C:extracellular region"/>
    <property type="evidence" value="ECO:0007669"/>
    <property type="project" value="UniProtKB-SubCell"/>
</dbReference>
<keyword evidence="3" id="KW-0732">Signal</keyword>
<dbReference type="InterPro" id="IPR036179">
    <property type="entry name" value="Ig-like_dom_sf"/>
</dbReference>
<reference evidence="9 10" key="1">
    <citation type="submission" date="2022-11" db="UniProtKB">
        <authorList>
            <consortium name="WormBaseParasite"/>
        </authorList>
    </citation>
    <scope>IDENTIFICATION</scope>
</reference>
<protein>
    <submittedName>
        <fullName evidence="9 10">Uncharacterized protein</fullName>
    </submittedName>
</protein>
<proteinExistence type="predicted"/>
<dbReference type="WBParaSite" id="PgR150_g002_t04">
    <property type="protein sequence ID" value="PgR150_g002_t04"/>
    <property type="gene ID" value="PgR150_g002"/>
</dbReference>
<dbReference type="Gene3D" id="2.20.100.10">
    <property type="entry name" value="Thrombospondin type-1 (TSP1) repeat"/>
    <property type="match status" value="5"/>
</dbReference>
<dbReference type="Gene3D" id="2.60.40.10">
    <property type="entry name" value="Immunoglobulins"/>
    <property type="match status" value="1"/>
</dbReference>
<evidence type="ECO:0000256" key="5">
    <source>
        <dbReference type="SAM" id="MobiDB-lite"/>
    </source>
</evidence>
<dbReference type="SMART" id="SM00409">
    <property type="entry name" value="IG"/>
    <property type="match status" value="1"/>
</dbReference>
<dbReference type="GO" id="GO:0031012">
    <property type="term" value="C:extracellular matrix"/>
    <property type="evidence" value="ECO:0007669"/>
    <property type="project" value="TreeGrafter"/>
</dbReference>
<evidence type="ECO:0000259" key="7">
    <source>
        <dbReference type="PROSITE" id="PS50900"/>
    </source>
</evidence>
<dbReference type="InterPro" id="IPR050439">
    <property type="entry name" value="ADAMTS_ADAMTS-like"/>
</dbReference>
<dbReference type="PANTHER" id="PTHR13723:SF200">
    <property type="entry name" value="ADAM METALLOPEPTIDASE WITH THROMBOSPONDIN TYPE 1 MOTIF B, ISOFORM B"/>
    <property type="match status" value="1"/>
</dbReference>
<dbReference type="PROSITE" id="PS50835">
    <property type="entry name" value="IG_LIKE"/>
    <property type="match status" value="1"/>
</dbReference>
<evidence type="ECO:0000313" key="9">
    <source>
        <dbReference type="WBParaSite" id="PgR150_g002_t02"/>
    </source>
</evidence>
<keyword evidence="8" id="KW-1185">Reference proteome</keyword>
<keyword evidence="4" id="KW-0677">Repeat</keyword>